<gene>
    <name evidence="2" type="ORF">EDB81DRAFT_858136</name>
</gene>
<dbReference type="AlphaFoldDB" id="A0A9P9EPB6"/>
<sequence length="193" mass="21078">MLSRLLIFACFLVTALATDGVFKRPKGKSFVTIDYRVGWPLNTTTPTGIVAMVPVRGGDIKGQFNGRIVENITSSYEEALPSTSGEYTRELTNRDQSYENQLLFEDDSGQRILTKVAGLTTYGNMALHGFGYATLITTIKELEWVNYAMFIAEWQADFGTGTAEIEIFSISTGGRKDGKPIKALLPPGGGAYA</sequence>
<name>A0A9P9EPB6_9HYPO</name>
<dbReference type="OrthoDB" id="3426753at2759"/>
<feature type="signal peptide" evidence="1">
    <location>
        <begin position="1"/>
        <end position="17"/>
    </location>
</feature>
<organism evidence="2 3">
    <name type="scientific">Dactylonectria macrodidyma</name>
    <dbReference type="NCBI Taxonomy" id="307937"/>
    <lineage>
        <taxon>Eukaryota</taxon>
        <taxon>Fungi</taxon>
        <taxon>Dikarya</taxon>
        <taxon>Ascomycota</taxon>
        <taxon>Pezizomycotina</taxon>
        <taxon>Sordariomycetes</taxon>
        <taxon>Hypocreomycetidae</taxon>
        <taxon>Hypocreales</taxon>
        <taxon>Nectriaceae</taxon>
        <taxon>Dactylonectria</taxon>
    </lineage>
</organism>
<evidence type="ECO:0000313" key="2">
    <source>
        <dbReference type="EMBL" id="KAH7141098.1"/>
    </source>
</evidence>
<accession>A0A9P9EPB6</accession>
<reference evidence="2" key="1">
    <citation type="journal article" date="2021" name="Nat. Commun.">
        <title>Genetic determinants of endophytism in the Arabidopsis root mycobiome.</title>
        <authorList>
            <person name="Mesny F."/>
            <person name="Miyauchi S."/>
            <person name="Thiergart T."/>
            <person name="Pickel B."/>
            <person name="Atanasova L."/>
            <person name="Karlsson M."/>
            <person name="Huettel B."/>
            <person name="Barry K.W."/>
            <person name="Haridas S."/>
            <person name="Chen C."/>
            <person name="Bauer D."/>
            <person name="Andreopoulos W."/>
            <person name="Pangilinan J."/>
            <person name="LaButti K."/>
            <person name="Riley R."/>
            <person name="Lipzen A."/>
            <person name="Clum A."/>
            <person name="Drula E."/>
            <person name="Henrissat B."/>
            <person name="Kohler A."/>
            <person name="Grigoriev I.V."/>
            <person name="Martin F.M."/>
            <person name="Hacquard S."/>
        </authorList>
    </citation>
    <scope>NUCLEOTIDE SEQUENCE</scope>
    <source>
        <strain evidence="2">MPI-CAGE-AT-0147</strain>
    </source>
</reference>
<dbReference type="EMBL" id="JAGMUV010000011">
    <property type="protein sequence ID" value="KAH7141098.1"/>
    <property type="molecule type" value="Genomic_DNA"/>
</dbReference>
<dbReference type="Proteomes" id="UP000738349">
    <property type="component" value="Unassembled WGS sequence"/>
</dbReference>
<protein>
    <submittedName>
        <fullName evidence="2">Uncharacterized protein</fullName>
    </submittedName>
</protein>
<keyword evidence="3" id="KW-1185">Reference proteome</keyword>
<evidence type="ECO:0000313" key="3">
    <source>
        <dbReference type="Proteomes" id="UP000738349"/>
    </source>
</evidence>
<feature type="chain" id="PRO_5040169068" evidence="1">
    <location>
        <begin position="18"/>
        <end position="193"/>
    </location>
</feature>
<keyword evidence="1" id="KW-0732">Signal</keyword>
<proteinExistence type="predicted"/>
<evidence type="ECO:0000256" key="1">
    <source>
        <dbReference type="SAM" id="SignalP"/>
    </source>
</evidence>
<comment type="caution">
    <text evidence="2">The sequence shown here is derived from an EMBL/GenBank/DDBJ whole genome shotgun (WGS) entry which is preliminary data.</text>
</comment>